<dbReference type="RefSeq" id="WP_023939967.1">
    <property type="nucleotide sequence ID" value="NZ_LS483447.1"/>
</dbReference>
<keyword evidence="1" id="KW-1133">Transmembrane helix</keyword>
<keyword evidence="1" id="KW-0472">Membrane</keyword>
<dbReference type="KEGG" id="pcre:NCTC12858_00521"/>
<keyword evidence="3" id="KW-1185">Reference proteome</keyword>
<gene>
    <name evidence="2" type="ORF">NCTC12858_00521</name>
</gene>
<sequence length="567" mass="61549">MQHRETTLHRDTTGNRLAKPGSKADGLFYHLSSGRGEYSLITLIFNLLSLLSGIYSLLSYYADELAKLIVGRMPMFSPPSSITGGGFVVHNHYHKSSMLHILPSRWSSIAMHMVIGVSLPFFVEASPASFVSGYSNNAVPQSDSISYLREAKGNTTGVTYAHPAVLSNLGTNSMENRAVCNLLTKHKEINQGAHILASSDKPVIFIGSSTGTPTAWHWTAPGAKNSPQEGAKANFEYSTPGIYDYPTLEVSTAQGTESYKADLKLKVGGTSEVTTIDMRKWEDTYLLGTLHYEGGADVGGYVGGTNNMNIEGFGNLFMFGTDDAYMDGVNVYLHHKPTKFKEGAKILMRVWLSKVTSDDVTFTYLPIEAAFMKMEDIKADGEDGAWALTTEGAVASFKFETPLDLNGKPIIFISIEGFSNDPKTEDFCLLMDVKGRQLDDVQASNRLAHNSFGKLKGEEDYLRPISHYGGGFGSFAICPIVRIAETIDDGVEKVRPADSFDAHVQEGGALQVFSAQAGSLSIFDLRGAIVATQQIEAGQTLIDLLSLPMGIYLVKGPNGVGIKIIKQ</sequence>
<protein>
    <submittedName>
        <fullName evidence="2">Uncharacterized protein</fullName>
    </submittedName>
</protein>
<organism evidence="2 3">
    <name type="scientific">Porphyromonas crevioricanis</name>
    <dbReference type="NCBI Taxonomy" id="393921"/>
    <lineage>
        <taxon>Bacteria</taxon>
        <taxon>Pseudomonadati</taxon>
        <taxon>Bacteroidota</taxon>
        <taxon>Bacteroidia</taxon>
        <taxon>Bacteroidales</taxon>
        <taxon>Porphyromonadaceae</taxon>
        <taxon>Porphyromonas</taxon>
    </lineage>
</organism>
<evidence type="ECO:0000313" key="2">
    <source>
        <dbReference type="EMBL" id="SQH72695.1"/>
    </source>
</evidence>
<name>A0A2X4PK72_9PORP</name>
<accession>A0A2X4PK72</accession>
<keyword evidence="1" id="KW-0812">Transmembrane</keyword>
<feature type="transmembrane region" description="Helical" evidence="1">
    <location>
        <begin position="38"/>
        <end position="62"/>
    </location>
</feature>
<evidence type="ECO:0000256" key="1">
    <source>
        <dbReference type="SAM" id="Phobius"/>
    </source>
</evidence>
<dbReference type="Proteomes" id="UP000249300">
    <property type="component" value="Chromosome 1"/>
</dbReference>
<proteinExistence type="predicted"/>
<dbReference type="EMBL" id="LS483447">
    <property type="protein sequence ID" value="SQH72695.1"/>
    <property type="molecule type" value="Genomic_DNA"/>
</dbReference>
<reference evidence="2 3" key="1">
    <citation type="submission" date="2018-06" db="EMBL/GenBank/DDBJ databases">
        <authorList>
            <consortium name="Pathogen Informatics"/>
            <person name="Doyle S."/>
        </authorList>
    </citation>
    <scope>NUCLEOTIDE SEQUENCE [LARGE SCALE GENOMIC DNA]</scope>
    <source>
        <strain evidence="2 3">NCTC12858</strain>
    </source>
</reference>
<dbReference type="AlphaFoldDB" id="A0A2X4PK72"/>
<evidence type="ECO:0000313" key="3">
    <source>
        <dbReference type="Proteomes" id="UP000249300"/>
    </source>
</evidence>